<evidence type="ECO:0000313" key="2">
    <source>
        <dbReference type="EMBL" id="MED6224574.1"/>
    </source>
</evidence>
<dbReference type="EMBL" id="JASCZI010273283">
    <property type="protein sequence ID" value="MED6224574.1"/>
    <property type="molecule type" value="Genomic_DNA"/>
</dbReference>
<organism evidence="2 3">
    <name type="scientific">Stylosanthes scabra</name>
    <dbReference type="NCBI Taxonomy" id="79078"/>
    <lineage>
        <taxon>Eukaryota</taxon>
        <taxon>Viridiplantae</taxon>
        <taxon>Streptophyta</taxon>
        <taxon>Embryophyta</taxon>
        <taxon>Tracheophyta</taxon>
        <taxon>Spermatophyta</taxon>
        <taxon>Magnoliopsida</taxon>
        <taxon>eudicotyledons</taxon>
        <taxon>Gunneridae</taxon>
        <taxon>Pentapetalae</taxon>
        <taxon>rosids</taxon>
        <taxon>fabids</taxon>
        <taxon>Fabales</taxon>
        <taxon>Fabaceae</taxon>
        <taxon>Papilionoideae</taxon>
        <taxon>50 kb inversion clade</taxon>
        <taxon>dalbergioids sensu lato</taxon>
        <taxon>Dalbergieae</taxon>
        <taxon>Pterocarpus clade</taxon>
        <taxon>Stylosanthes</taxon>
    </lineage>
</organism>
<keyword evidence="3" id="KW-1185">Reference proteome</keyword>
<proteinExistence type="predicted"/>
<sequence length="238" mass="25912">MTEIIKEATEEEVGNPDKEEEFFIATVYGGNEENPEDLPEKCADPGPCFVTCKVGKIYLPNCLCDPGAYASLARNGPSPSAKGKDKAYGPLTRVSPRLAALRAQAAANLTPEALVAPAIPTPPTTRRTAWISVKYYSMNLADRGGPSNVALVDKDPIELSSDSQLELKPEDTIKNLVEVEKEPEEEPEEDPEEDPEEEPEEENQGEEQIDEIYFANFFELAPANSSNESCTGPPPANI</sequence>
<evidence type="ECO:0000256" key="1">
    <source>
        <dbReference type="SAM" id="MobiDB-lite"/>
    </source>
</evidence>
<reference evidence="2 3" key="1">
    <citation type="journal article" date="2023" name="Plants (Basel)">
        <title>Bridging the Gap: Combining Genomics and Transcriptomics Approaches to Understand Stylosanthes scabra, an Orphan Legume from the Brazilian Caatinga.</title>
        <authorList>
            <person name="Ferreira-Neto J.R.C."/>
            <person name="da Silva M.D."/>
            <person name="Binneck E."/>
            <person name="de Melo N.F."/>
            <person name="da Silva R.H."/>
            <person name="de Melo A.L.T.M."/>
            <person name="Pandolfi V."/>
            <person name="Bustamante F.O."/>
            <person name="Brasileiro-Vidal A.C."/>
            <person name="Benko-Iseppon A.M."/>
        </authorList>
    </citation>
    <scope>NUCLEOTIDE SEQUENCE [LARGE SCALE GENOMIC DNA]</scope>
    <source>
        <tissue evidence="2">Leaves</tissue>
    </source>
</reference>
<gene>
    <name evidence="2" type="ORF">PIB30_085403</name>
</gene>
<feature type="compositionally biased region" description="Acidic residues" evidence="1">
    <location>
        <begin position="181"/>
        <end position="210"/>
    </location>
</feature>
<dbReference type="Proteomes" id="UP001341840">
    <property type="component" value="Unassembled WGS sequence"/>
</dbReference>
<name>A0ABU6ZRL1_9FABA</name>
<comment type="caution">
    <text evidence="2">The sequence shown here is derived from an EMBL/GenBank/DDBJ whole genome shotgun (WGS) entry which is preliminary data.</text>
</comment>
<feature type="region of interest" description="Disordered" evidence="1">
    <location>
        <begin position="177"/>
        <end position="210"/>
    </location>
</feature>
<evidence type="ECO:0000313" key="3">
    <source>
        <dbReference type="Proteomes" id="UP001341840"/>
    </source>
</evidence>
<accession>A0ABU6ZRL1</accession>
<protein>
    <submittedName>
        <fullName evidence="2">Uncharacterized protein</fullName>
    </submittedName>
</protein>